<evidence type="ECO:0000259" key="6">
    <source>
        <dbReference type="Pfam" id="PF09734"/>
    </source>
</evidence>
<feature type="compositionally biased region" description="Basic and acidic residues" evidence="5">
    <location>
        <begin position="482"/>
        <end position="491"/>
    </location>
</feature>
<evidence type="ECO:0000313" key="8">
    <source>
        <dbReference type="EMBL" id="KAL0916668.1"/>
    </source>
</evidence>
<protein>
    <recommendedName>
        <fullName evidence="10">General transcription factor 3C polypeptide 5</fullName>
    </recommendedName>
</protein>
<dbReference type="PANTHER" id="PTHR13230">
    <property type="entry name" value="GENERAL TRANSCRIPTION FACTOR IIIC, POLYPEPTIDE 5"/>
    <property type="match status" value="1"/>
</dbReference>
<dbReference type="InterPro" id="IPR041499">
    <property type="entry name" value="Tfc1/Sfc1_N"/>
</dbReference>
<proteinExistence type="predicted"/>
<dbReference type="InterPro" id="IPR040454">
    <property type="entry name" value="TF_IIIC_Tfc1/Sfc1"/>
</dbReference>
<evidence type="ECO:0000256" key="1">
    <source>
        <dbReference type="ARBA" id="ARBA00004123"/>
    </source>
</evidence>
<dbReference type="Proteomes" id="UP001552299">
    <property type="component" value="Unassembled WGS sequence"/>
</dbReference>
<evidence type="ECO:0000313" key="9">
    <source>
        <dbReference type="Proteomes" id="UP001552299"/>
    </source>
</evidence>
<accession>A0ABD0UV57</accession>
<keyword evidence="4" id="KW-0539">Nucleus</keyword>
<keyword evidence="3" id="KW-0804">Transcription</keyword>
<evidence type="ECO:0000256" key="3">
    <source>
        <dbReference type="ARBA" id="ARBA00023163"/>
    </source>
</evidence>
<dbReference type="EMBL" id="JANQDX010000011">
    <property type="protein sequence ID" value="KAL0916668.1"/>
    <property type="molecule type" value="Genomic_DNA"/>
</dbReference>
<evidence type="ECO:0000256" key="2">
    <source>
        <dbReference type="ARBA" id="ARBA00023125"/>
    </source>
</evidence>
<dbReference type="GO" id="GO:0003677">
    <property type="term" value="F:DNA binding"/>
    <property type="evidence" value="ECO:0007669"/>
    <property type="project" value="UniProtKB-KW"/>
</dbReference>
<evidence type="ECO:0000256" key="4">
    <source>
        <dbReference type="ARBA" id="ARBA00023242"/>
    </source>
</evidence>
<dbReference type="InterPro" id="IPR042536">
    <property type="entry name" value="TFIIIC_tauA_Sfc1"/>
</dbReference>
<dbReference type="InterPro" id="IPR019136">
    <property type="entry name" value="TF_IIIC_su-5_HTH"/>
</dbReference>
<reference evidence="8 9" key="1">
    <citation type="journal article" date="2024" name="Plant Biotechnol. J.">
        <title>Dendrobium thyrsiflorum genome and its molecular insights into genes involved in important horticultural traits.</title>
        <authorList>
            <person name="Chen B."/>
            <person name="Wang J.Y."/>
            <person name="Zheng P.J."/>
            <person name="Li K.L."/>
            <person name="Liang Y.M."/>
            <person name="Chen X.F."/>
            <person name="Zhang C."/>
            <person name="Zhao X."/>
            <person name="He X."/>
            <person name="Zhang G.Q."/>
            <person name="Liu Z.J."/>
            <person name="Xu Q."/>
        </authorList>
    </citation>
    <scope>NUCLEOTIDE SEQUENCE [LARGE SCALE GENOMIC DNA]</scope>
    <source>
        <strain evidence="8">GZMU011</strain>
    </source>
</reference>
<keyword evidence="2" id="KW-0238">DNA-binding</keyword>
<dbReference type="GO" id="GO:0005634">
    <property type="term" value="C:nucleus"/>
    <property type="evidence" value="ECO:0007669"/>
    <property type="project" value="UniProtKB-SubCell"/>
</dbReference>
<dbReference type="AlphaFoldDB" id="A0ABD0UV57"/>
<organism evidence="8 9">
    <name type="scientific">Dendrobium thyrsiflorum</name>
    <name type="common">Pinecone-like raceme dendrobium</name>
    <name type="synonym">Orchid</name>
    <dbReference type="NCBI Taxonomy" id="117978"/>
    <lineage>
        <taxon>Eukaryota</taxon>
        <taxon>Viridiplantae</taxon>
        <taxon>Streptophyta</taxon>
        <taxon>Embryophyta</taxon>
        <taxon>Tracheophyta</taxon>
        <taxon>Spermatophyta</taxon>
        <taxon>Magnoliopsida</taxon>
        <taxon>Liliopsida</taxon>
        <taxon>Asparagales</taxon>
        <taxon>Orchidaceae</taxon>
        <taxon>Epidendroideae</taxon>
        <taxon>Malaxideae</taxon>
        <taxon>Dendrobiinae</taxon>
        <taxon>Dendrobium</taxon>
    </lineage>
</organism>
<comment type="caution">
    <text evidence="8">The sequence shown here is derived from an EMBL/GenBank/DDBJ whole genome shotgun (WGS) entry which is preliminary data.</text>
</comment>
<evidence type="ECO:0000256" key="5">
    <source>
        <dbReference type="SAM" id="MobiDB-lite"/>
    </source>
</evidence>
<gene>
    <name evidence="8" type="ORF">M5K25_014196</name>
</gene>
<feature type="region of interest" description="Disordered" evidence="5">
    <location>
        <begin position="482"/>
        <end position="501"/>
    </location>
</feature>
<dbReference type="Pfam" id="PF17682">
    <property type="entry name" value="Tau95_N"/>
    <property type="match status" value="1"/>
</dbReference>
<dbReference type="Gene3D" id="3.30.200.160">
    <property type="entry name" value="TFIIIC, subcomplex tauA, subunit Sfc1, barrel domain"/>
    <property type="match status" value="1"/>
</dbReference>
<comment type="subcellular location">
    <subcellularLocation>
        <location evidence="1">Nucleus</location>
    </subcellularLocation>
</comment>
<dbReference type="PANTHER" id="PTHR13230:SF5">
    <property type="entry name" value="GENERAL TRANSCRIPTION FACTOR 3C POLYPEPTIDE 5"/>
    <property type="match status" value="1"/>
</dbReference>
<evidence type="ECO:0000259" key="7">
    <source>
        <dbReference type="Pfam" id="PF17682"/>
    </source>
</evidence>
<evidence type="ECO:0008006" key="10">
    <source>
        <dbReference type="Google" id="ProtNLM"/>
    </source>
</evidence>
<dbReference type="Pfam" id="PF09734">
    <property type="entry name" value="Tau95"/>
    <property type="match status" value="1"/>
</dbReference>
<name>A0ABD0UV57_DENTH</name>
<feature type="domain" description="Transcription factor IIIC subunit 5 HTH" evidence="6">
    <location>
        <begin position="207"/>
        <end position="359"/>
    </location>
</feature>
<feature type="domain" description="Transcription factor IIIC subunit Tfc1/Sfc1 triple barrel" evidence="7">
    <location>
        <begin position="47"/>
        <end position="167"/>
    </location>
</feature>
<keyword evidence="9" id="KW-1185">Reference proteome</keyword>
<sequence>MTPREQDDCVTAASSSSISSVFPPPSCASAIKYGAVSGFLPETEVLAVHYPGYPSSASRAIETLGGLSKISEAWSCALQNLSDTQDSDKDRKRFLSLKFRPKDPYCHPAFGEPRPSTSLLLRISRTQNVKATGYAVVPVAPVEQLSADVIAKVSLAHHFEGMADYQHVIAVHAAEARRKKGRWASNDELFLDDENLNIDNGDIMKLVPPLFARKDKPERIVLNPPATLVSESLQKGAVEYSWEMDIKPCHAIPFSIHNILVTCFIKIPEKINWEDKLPKSTPEWEAQMAVSKLFEERPIWPRWSLHERLLDDGQEVTEYLLRRTGYYFSRGPFGRFWIRKGYDPRENSESRIYQKVDFRMPPNLRNLEDVNANSALKHKWNDICKFKVWPSKASNCLQLFELDDDYIRQEIEKATTMTTCSPLTGWFSEATLKALRLHVMIRFMEITPKGVPEQFLKSKIEHFKRCRKKEALNKFWKPEKEHCHSNEDANHPKQLVGKSKSIEKEVDNQVRQLEDECEEGEEEEELDGYESPHMVDEDGVLPCTASCILELSNLIVTM</sequence>